<dbReference type="EMBL" id="FNCC01000009">
    <property type="protein sequence ID" value="SDG61124.1"/>
    <property type="molecule type" value="Genomic_DNA"/>
</dbReference>
<feature type="chain" id="PRO_5011500833" evidence="1">
    <location>
        <begin position="28"/>
        <end position="125"/>
    </location>
</feature>
<keyword evidence="1" id="KW-0732">Signal</keyword>
<name>A0A1G7VN20_9PSEU</name>
<dbReference type="Pfam" id="PF03995">
    <property type="entry name" value="Inhibitor_I36"/>
    <property type="match status" value="1"/>
</dbReference>
<organism evidence="2 3">
    <name type="scientific">Lentzea fradiae</name>
    <dbReference type="NCBI Taxonomy" id="200378"/>
    <lineage>
        <taxon>Bacteria</taxon>
        <taxon>Bacillati</taxon>
        <taxon>Actinomycetota</taxon>
        <taxon>Actinomycetes</taxon>
        <taxon>Pseudonocardiales</taxon>
        <taxon>Pseudonocardiaceae</taxon>
        <taxon>Lentzea</taxon>
    </lineage>
</organism>
<sequence>MRILRVSAAAVLSALAAVAMAMPAANATVTERNQPCPTGYVCLYEHSDFNRHADGRMLKWNESGRKELGDWNFREKTSSIRDKRTGGFKVTDVRTGLPDRHLDLNGDYSQLPSGWNDDIDRLELP</sequence>
<feature type="signal peptide" evidence="1">
    <location>
        <begin position="1"/>
        <end position="27"/>
    </location>
</feature>
<proteinExistence type="predicted"/>
<dbReference type="RefSeq" id="WP_090051965.1">
    <property type="nucleotide sequence ID" value="NZ_FNCC01000009.1"/>
</dbReference>
<keyword evidence="3" id="KW-1185">Reference proteome</keyword>
<reference evidence="3" key="1">
    <citation type="submission" date="2016-10" db="EMBL/GenBank/DDBJ databases">
        <authorList>
            <person name="Varghese N."/>
            <person name="Submissions S."/>
        </authorList>
    </citation>
    <scope>NUCLEOTIDE SEQUENCE [LARGE SCALE GENOMIC DNA]</scope>
    <source>
        <strain evidence="3">CGMCC 4.3506</strain>
    </source>
</reference>
<gene>
    <name evidence="2" type="ORF">SAMN05216553_109333</name>
</gene>
<accession>A0A1G7VN20</accession>
<dbReference type="OrthoDB" id="3871708at2"/>
<evidence type="ECO:0000313" key="2">
    <source>
        <dbReference type="EMBL" id="SDG61124.1"/>
    </source>
</evidence>
<dbReference type="STRING" id="200378.SAMN05216553_109333"/>
<evidence type="ECO:0000313" key="3">
    <source>
        <dbReference type="Proteomes" id="UP000199623"/>
    </source>
</evidence>
<dbReference type="AlphaFoldDB" id="A0A1G7VN20"/>
<protein>
    <submittedName>
        <fullName evidence="2">Peptidase inhibitor family I36</fullName>
    </submittedName>
</protein>
<evidence type="ECO:0000256" key="1">
    <source>
        <dbReference type="SAM" id="SignalP"/>
    </source>
</evidence>
<dbReference type="Proteomes" id="UP000199623">
    <property type="component" value="Unassembled WGS sequence"/>
</dbReference>